<feature type="region of interest" description="Disordered" evidence="1">
    <location>
        <begin position="407"/>
        <end position="431"/>
    </location>
</feature>
<dbReference type="AlphaFoldDB" id="A0A9P0D1Y4"/>
<sequence length="1113" mass="124441">MTPNLPKEVMCNMNNVAIPRPPALPTGPLVPTYGLKPPPKSPGKSAENQGNGHGSVKSKTSHTSEGFRLVDISVQNNDDTGSVYSIYKQKIDSMFESDSSSTKNSVQAKIEKMFNDVAEDNGITIDGFGTHTFSVDYLGSIPLNEKVTSLSGLQNPLRDLYFSYKKIIRTKKVLTGRLEISGSGLKVQYQGEKGDLEQLNSFPTIAVWSAVKFVIHDDRPRPTCAFLPLITDPDNVDKRSLFRPLDDNERKFITAEAHSPLFAVVMRKIGVQKQLECHGFVCQTSEDAIVIAATLYKSLVAHMKAKERKPRNKNGVTTCMSVTSSLNKERSGNSMPVRPPRKKRSTTSSIASESDMISISDTKPLLNSQRLPKKSIKSKRAPKAPDPKPEDLNAIEAYEEPIRSEMNSISNNQISRTQSQSTSDSGREEVKEFKPKTFTDKLNTYMTREQKQLAAEIKQVMNDGGTKCLKKVVRKNEDTLRKADNSGDILTKVTIPRSGSFLNAGGLTRYKNKGCRSNDQGSGGSPLGFKEIFNELSLQEGLHSLDDILSVIIDPEGMSFNDLKPIYKEFLLKLSVTLTKDELYQRSKSIMRRQKKKLLRKMPQQKRRIKVGGKFRRLKHIFQRNLKMKLVKRSKQLPVQEPTKTPPQTDSKLPESSISTSSYDTRQFRPKEGSTSNKKQSYRKKSRRDRASTSEESDFFSLKKSRAKAQGFSLLHNQNRNSSSGYVSCSECSYDSDTCTCVSADKCYCSLGQKNLSRRQRCHSLSCQRDNTCVCNQDTPTSVVYCECDTDSCAESNKCYCPTGGFSNSVMEKLEQKGFRFESDHHRHKKLCKKNSNTKSTKSLEYILNPPETYYEKLKSKHKFGTQSSMPILGRGFGGNDYEKFSLLNGSLQNLNSRMLYGNEIGSCQPVTVKSYGSTNSQRSGGRTTAISSGVCSEALAVKKSAEIAALFTDMKLSQTTDIAHLNPNNFDIVSSKNNYNKHYSNPKYSKSQKCAQNKSYTHYTQLQKNNSALYSMKLPINTVKSGMNSIRSGINSARNANNHHGSKNGKTNMYSAKNGLYTIQSQSDESRRSSSCEGGRLESREYFELKQEVKKSMRNVSSNIENSLGYLP</sequence>
<dbReference type="PANTHER" id="PTHR21219:SF4">
    <property type="entry name" value="PID DOMAIN-CONTAINING PROTEIN"/>
    <property type="match status" value="1"/>
</dbReference>
<feature type="compositionally biased region" description="Basic residues" evidence="1">
    <location>
        <begin position="371"/>
        <end position="382"/>
    </location>
</feature>
<feature type="compositionally biased region" description="Polar residues" evidence="1">
    <location>
        <begin position="314"/>
        <end position="326"/>
    </location>
</feature>
<name>A0A9P0D1Y4_9CUCU</name>
<feature type="domain" description="PID" evidence="2">
    <location>
        <begin position="128"/>
        <end position="310"/>
    </location>
</feature>
<evidence type="ECO:0000256" key="1">
    <source>
        <dbReference type="SAM" id="MobiDB-lite"/>
    </source>
</evidence>
<accession>A0A9P0D1Y4</accession>
<proteinExistence type="predicted"/>
<feature type="region of interest" description="Disordered" evidence="1">
    <location>
        <begin position="18"/>
        <end position="63"/>
    </location>
</feature>
<evidence type="ECO:0000313" key="4">
    <source>
        <dbReference type="Proteomes" id="UP001153636"/>
    </source>
</evidence>
<gene>
    <name evidence="3" type="ORF">PSYICH_LOCUS12953</name>
</gene>
<dbReference type="OrthoDB" id="5959615at2759"/>
<feature type="region of interest" description="Disordered" evidence="1">
    <location>
        <begin position="306"/>
        <end position="392"/>
    </location>
</feature>
<feature type="compositionally biased region" description="Polar residues" evidence="1">
    <location>
        <begin position="642"/>
        <end position="665"/>
    </location>
</feature>
<keyword evidence="4" id="KW-1185">Reference proteome</keyword>
<dbReference type="PANTHER" id="PTHR21219">
    <property type="entry name" value="FI19613P1"/>
    <property type="match status" value="1"/>
</dbReference>
<evidence type="ECO:0000259" key="2">
    <source>
        <dbReference type="SMART" id="SM00462"/>
    </source>
</evidence>
<reference evidence="3" key="1">
    <citation type="submission" date="2022-01" db="EMBL/GenBank/DDBJ databases">
        <authorList>
            <person name="King R."/>
        </authorList>
    </citation>
    <scope>NUCLEOTIDE SEQUENCE</scope>
</reference>
<feature type="compositionally biased region" description="Polar residues" evidence="1">
    <location>
        <begin position="407"/>
        <end position="424"/>
    </location>
</feature>
<feature type="compositionally biased region" description="Polar residues" evidence="1">
    <location>
        <begin position="346"/>
        <end position="370"/>
    </location>
</feature>
<evidence type="ECO:0000313" key="3">
    <source>
        <dbReference type="EMBL" id="CAH1112425.1"/>
    </source>
</evidence>
<protein>
    <recommendedName>
        <fullName evidence="2">PID domain-containing protein</fullName>
    </recommendedName>
</protein>
<dbReference type="Proteomes" id="UP001153636">
    <property type="component" value="Chromosome 6"/>
</dbReference>
<dbReference type="EMBL" id="OV651818">
    <property type="protein sequence ID" value="CAH1112425.1"/>
    <property type="molecule type" value="Genomic_DNA"/>
</dbReference>
<feature type="region of interest" description="Disordered" evidence="1">
    <location>
        <begin position="632"/>
        <end position="698"/>
    </location>
</feature>
<organism evidence="3 4">
    <name type="scientific">Psylliodes chrysocephalus</name>
    <dbReference type="NCBI Taxonomy" id="3402493"/>
    <lineage>
        <taxon>Eukaryota</taxon>
        <taxon>Metazoa</taxon>
        <taxon>Ecdysozoa</taxon>
        <taxon>Arthropoda</taxon>
        <taxon>Hexapoda</taxon>
        <taxon>Insecta</taxon>
        <taxon>Pterygota</taxon>
        <taxon>Neoptera</taxon>
        <taxon>Endopterygota</taxon>
        <taxon>Coleoptera</taxon>
        <taxon>Polyphaga</taxon>
        <taxon>Cucujiformia</taxon>
        <taxon>Chrysomeloidea</taxon>
        <taxon>Chrysomelidae</taxon>
        <taxon>Galerucinae</taxon>
        <taxon>Alticini</taxon>
        <taxon>Psylliodes</taxon>
    </lineage>
</organism>
<dbReference type="InterPro" id="IPR006020">
    <property type="entry name" value="PTB/PI_dom"/>
</dbReference>
<dbReference type="SMART" id="SM00462">
    <property type="entry name" value="PTB"/>
    <property type="match status" value="1"/>
</dbReference>